<evidence type="ECO:0000256" key="6">
    <source>
        <dbReference type="ARBA" id="ARBA00023136"/>
    </source>
</evidence>
<evidence type="ECO:0000256" key="4">
    <source>
        <dbReference type="ARBA" id="ARBA00022452"/>
    </source>
</evidence>
<dbReference type="HOGENOM" id="CLU_012817_10_3_10"/>
<evidence type="ECO:0000313" key="10">
    <source>
        <dbReference type="EMBL" id="ACF15157.1"/>
    </source>
</evidence>
<keyword evidence="9" id="KW-0732">Signal</keyword>
<gene>
    <name evidence="10" type="ordered locus">Ctha_2708</name>
</gene>
<keyword evidence="3" id="KW-0813">Transport</keyword>
<dbReference type="eggNOG" id="COG1538">
    <property type="taxonomic scope" value="Bacteria"/>
</dbReference>
<dbReference type="SUPFAM" id="SSF56954">
    <property type="entry name" value="Outer membrane efflux proteins (OEP)"/>
    <property type="match status" value="1"/>
</dbReference>
<evidence type="ECO:0000256" key="7">
    <source>
        <dbReference type="ARBA" id="ARBA00023237"/>
    </source>
</evidence>
<protein>
    <submittedName>
        <fullName evidence="10">Outer membrane efflux protein</fullName>
    </submittedName>
</protein>
<keyword evidence="4" id="KW-1134">Transmembrane beta strand</keyword>
<name>B3QYT4_CHLT3</name>
<dbReference type="KEGG" id="cts:Ctha_2708"/>
<keyword evidence="11" id="KW-1185">Reference proteome</keyword>
<dbReference type="GO" id="GO:0009279">
    <property type="term" value="C:cell outer membrane"/>
    <property type="evidence" value="ECO:0007669"/>
    <property type="project" value="UniProtKB-SubCell"/>
</dbReference>
<comment type="subcellular location">
    <subcellularLocation>
        <location evidence="1">Cell outer membrane</location>
    </subcellularLocation>
</comment>
<evidence type="ECO:0000256" key="1">
    <source>
        <dbReference type="ARBA" id="ARBA00004442"/>
    </source>
</evidence>
<dbReference type="PANTHER" id="PTHR30026:SF20">
    <property type="entry name" value="OUTER MEMBRANE PROTEIN TOLC"/>
    <property type="match status" value="1"/>
</dbReference>
<dbReference type="Proteomes" id="UP000001208">
    <property type="component" value="Chromosome"/>
</dbReference>
<dbReference type="Pfam" id="PF02321">
    <property type="entry name" value="OEP"/>
    <property type="match status" value="2"/>
</dbReference>
<dbReference type="GO" id="GO:1990281">
    <property type="term" value="C:efflux pump complex"/>
    <property type="evidence" value="ECO:0007669"/>
    <property type="project" value="TreeGrafter"/>
</dbReference>
<evidence type="ECO:0000313" key="11">
    <source>
        <dbReference type="Proteomes" id="UP000001208"/>
    </source>
</evidence>
<feature type="signal peptide" evidence="9">
    <location>
        <begin position="1"/>
        <end position="36"/>
    </location>
</feature>
<feature type="chain" id="PRO_5002795937" evidence="9">
    <location>
        <begin position="37"/>
        <end position="478"/>
    </location>
</feature>
<comment type="similarity">
    <text evidence="2">Belongs to the outer membrane factor (OMF) (TC 1.B.17) family.</text>
</comment>
<dbReference type="InterPro" id="IPR003423">
    <property type="entry name" value="OMP_efflux"/>
</dbReference>
<dbReference type="AlphaFoldDB" id="B3QYT4"/>
<dbReference type="GO" id="GO:0015288">
    <property type="term" value="F:porin activity"/>
    <property type="evidence" value="ECO:0007669"/>
    <property type="project" value="TreeGrafter"/>
</dbReference>
<dbReference type="InterPro" id="IPR051906">
    <property type="entry name" value="TolC-like"/>
</dbReference>
<keyword evidence="7" id="KW-0998">Cell outer membrane</keyword>
<dbReference type="EMBL" id="CP001100">
    <property type="protein sequence ID" value="ACF15157.1"/>
    <property type="molecule type" value="Genomic_DNA"/>
</dbReference>
<sequence length="478" mass="53097">MSNRGTKILYQKHVKQKAWLLAFVLVVCCGFSPVYAQDGATRKLTLSEALELAKSKNHQVTIARHQLEKAEAQSLESWSGFLPKVTVSETFVRSNDPVAVFGAKLRQGIFNMGDFSGPGGTSLTNYMDPNLPLLNDPNEINNFNTAIEVQQPLLNLDAIWGKSAAAAAAEGYEFSLKRTEEAIALGVEKAYFGMVLAKQKLVAIEKALEAIQAYANEAKASFEKGLITEADLLAAQVRLSELQDQKMVAENDIRNASDMLRFLLRIEENVTIEPTDDLIVATNLPQVNSDNAPMDRSDIKALESFEHAASRKETMECLGWMPRLNAFGRYDWNGDEVLGSDGENWTIGVSLQWNIFDGLGRLGRVRQASADAQEMRVKYEEAKEQGLVDVRKAFRNLLSAKDRVEIAEKSVSQAEASYKISSQRFAEGLQRPSEMLTSEASLTNSRLRLLKAKYDFRIAASDLRFYSGNYAGAENLEK</sequence>
<dbReference type="GO" id="GO:0015562">
    <property type="term" value="F:efflux transmembrane transporter activity"/>
    <property type="evidence" value="ECO:0007669"/>
    <property type="project" value="InterPro"/>
</dbReference>
<feature type="coiled-coil region" evidence="8">
    <location>
        <begin position="232"/>
        <end position="259"/>
    </location>
</feature>
<evidence type="ECO:0000256" key="9">
    <source>
        <dbReference type="SAM" id="SignalP"/>
    </source>
</evidence>
<evidence type="ECO:0000256" key="3">
    <source>
        <dbReference type="ARBA" id="ARBA00022448"/>
    </source>
</evidence>
<dbReference type="Gene3D" id="1.20.1600.10">
    <property type="entry name" value="Outer membrane efflux proteins (OEP)"/>
    <property type="match status" value="1"/>
</dbReference>
<reference evidence="10 11" key="1">
    <citation type="submission" date="2008-06" db="EMBL/GenBank/DDBJ databases">
        <title>Complete sequence of Chloroherpeton thalassium ATCC 35110.</title>
        <authorList>
            <consortium name="US DOE Joint Genome Institute"/>
            <person name="Lucas S."/>
            <person name="Copeland A."/>
            <person name="Lapidus A."/>
            <person name="Glavina del Rio T."/>
            <person name="Dalin E."/>
            <person name="Tice H."/>
            <person name="Bruce D."/>
            <person name="Goodwin L."/>
            <person name="Pitluck S."/>
            <person name="Schmutz J."/>
            <person name="Larimer F."/>
            <person name="Land M."/>
            <person name="Hauser L."/>
            <person name="Kyrpides N."/>
            <person name="Mikhailova N."/>
            <person name="Liu Z."/>
            <person name="Li T."/>
            <person name="Zhao F."/>
            <person name="Overmann J."/>
            <person name="Bryant D.A."/>
            <person name="Richardson P."/>
        </authorList>
    </citation>
    <scope>NUCLEOTIDE SEQUENCE [LARGE SCALE GENOMIC DNA]</scope>
    <source>
        <strain evidence="11">ATCC 35110 / GB-78</strain>
    </source>
</reference>
<keyword evidence="6" id="KW-0472">Membrane</keyword>
<evidence type="ECO:0000256" key="2">
    <source>
        <dbReference type="ARBA" id="ARBA00007613"/>
    </source>
</evidence>
<organism evidence="10 11">
    <name type="scientific">Chloroherpeton thalassium (strain ATCC 35110 / GB-78)</name>
    <dbReference type="NCBI Taxonomy" id="517418"/>
    <lineage>
        <taxon>Bacteria</taxon>
        <taxon>Pseudomonadati</taxon>
        <taxon>Chlorobiota</taxon>
        <taxon>Chlorobiia</taxon>
        <taxon>Chlorobiales</taxon>
        <taxon>Chloroherpetonaceae</taxon>
        <taxon>Chloroherpeton</taxon>
    </lineage>
</organism>
<evidence type="ECO:0000256" key="8">
    <source>
        <dbReference type="SAM" id="Coils"/>
    </source>
</evidence>
<proteinExistence type="inferred from homology"/>
<keyword evidence="5" id="KW-0812">Transmembrane</keyword>
<dbReference type="STRING" id="517418.Ctha_2708"/>
<feature type="coiled-coil region" evidence="8">
    <location>
        <begin position="365"/>
        <end position="417"/>
    </location>
</feature>
<accession>B3QYT4</accession>
<evidence type="ECO:0000256" key="5">
    <source>
        <dbReference type="ARBA" id="ARBA00022692"/>
    </source>
</evidence>
<dbReference type="PANTHER" id="PTHR30026">
    <property type="entry name" value="OUTER MEMBRANE PROTEIN TOLC"/>
    <property type="match status" value="1"/>
</dbReference>
<keyword evidence="8" id="KW-0175">Coiled coil</keyword>